<dbReference type="EMBL" id="CAJPDR010000002">
    <property type="protein sequence ID" value="CAF9903709.1"/>
    <property type="molecule type" value="Genomic_DNA"/>
</dbReference>
<comment type="caution">
    <text evidence="1">The sequence shown here is derived from an EMBL/GenBank/DDBJ whole genome shotgun (WGS) entry which is preliminary data.</text>
</comment>
<dbReference type="OrthoDB" id="10252009at2759"/>
<evidence type="ECO:0000313" key="2">
    <source>
        <dbReference type="Proteomes" id="UP000664203"/>
    </source>
</evidence>
<feature type="non-terminal residue" evidence="1">
    <location>
        <position position="1"/>
    </location>
</feature>
<sequence length="130" mass="15656">MKKHRACWPEAMMVITQARLLREKPNAVPSQRVIDILHNDIYQEQLEMWQACEYNIYEITIVNPSEPREKWIVEKVDGISEKKRDIEHVVQATLERLDERVLYIAKRLHRLRTVEEVEEEARRLSTIYEE</sequence>
<proteinExistence type="predicted"/>
<dbReference type="AlphaFoldDB" id="A0A8H3EC08"/>
<gene>
    <name evidence="1" type="ORF">ALECFALPRED_002938</name>
</gene>
<name>A0A8H3EC08_9LECA</name>
<organism evidence="1 2">
    <name type="scientific">Alectoria fallacina</name>
    <dbReference type="NCBI Taxonomy" id="1903189"/>
    <lineage>
        <taxon>Eukaryota</taxon>
        <taxon>Fungi</taxon>
        <taxon>Dikarya</taxon>
        <taxon>Ascomycota</taxon>
        <taxon>Pezizomycotina</taxon>
        <taxon>Lecanoromycetes</taxon>
        <taxon>OSLEUM clade</taxon>
        <taxon>Lecanoromycetidae</taxon>
        <taxon>Lecanorales</taxon>
        <taxon>Lecanorineae</taxon>
        <taxon>Parmeliaceae</taxon>
        <taxon>Alectoria</taxon>
    </lineage>
</organism>
<dbReference type="Proteomes" id="UP000664203">
    <property type="component" value="Unassembled WGS sequence"/>
</dbReference>
<keyword evidence="2" id="KW-1185">Reference proteome</keyword>
<protein>
    <submittedName>
        <fullName evidence="1">Uncharacterized protein</fullName>
    </submittedName>
</protein>
<reference evidence="1" key="1">
    <citation type="submission" date="2021-03" db="EMBL/GenBank/DDBJ databases">
        <authorList>
            <person name="Tagirdzhanova G."/>
        </authorList>
    </citation>
    <scope>NUCLEOTIDE SEQUENCE</scope>
</reference>
<accession>A0A8H3EC08</accession>
<evidence type="ECO:0000313" key="1">
    <source>
        <dbReference type="EMBL" id="CAF9903709.1"/>
    </source>
</evidence>